<feature type="chain" id="PRO_5036867873" evidence="1">
    <location>
        <begin position="21"/>
        <end position="326"/>
    </location>
</feature>
<keyword evidence="1" id="KW-0732">Signal</keyword>
<dbReference type="Proteomes" id="UP000729733">
    <property type="component" value="Unassembled WGS sequence"/>
</dbReference>
<evidence type="ECO:0000313" key="3">
    <source>
        <dbReference type="EMBL" id="MCC0178775.1"/>
    </source>
</evidence>
<comment type="caution">
    <text evidence="3">The sequence shown here is derived from an EMBL/GenBank/DDBJ whole genome shotgun (WGS) entry which is preliminary data.</text>
</comment>
<dbReference type="CDD" id="cd12797">
    <property type="entry name" value="M23_peptidase"/>
    <property type="match status" value="1"/>
</dbReference>
<evidence type="ECO:0000313" key="4">
    <source>
        <dbReference type="Proteomes" id="UP000729733"/>
    </source>
</evidence>
<dbReference type="EMBL" id="JADWDC010000054">
    <property type="protein sequence ID" value="MCC0178775.1"/>
    <property type="molecule type" value="Genomic_DNA"/>
</dbReference>
<dbReference type="InterPro" id="IPR050570">
    <property type="entry name" value="Cell_wall_metabolism_enzyme"/>
</dbReference>
<gene>
    <name evidence="3" type="ORF">I4641_17530</name>
</gene>
<dbReference type="AlphaFoldDB" id="A0A964BWC3"/>
<reference evidence="3" key="1">
    <citation type="journal article" date="2021" name="Antonie Van Leeuwenhoek">
        <title>Draft genome and description of Waterburya agarophytonicola gen. nov. sp. nov. (Pleurocapsales, Cyanobacteria): a seaweed symbiont.</title>
        <authorList>
            <person name="Bonthond G."/>
            <person name="Shalygin S."/>
            <person name="Bayer T."/>
            <person name="Weinberger F."/>
        </authorList>
    </citation>
    <scope>NUCLEOTIDE SEQUENCE</scope>
    <source>
        <strain evidence="3">KI4</strain>
    </source>
</reference>
<accession>A0A964BWC3</accession>
<sequence>MVKSILLGLLVTAIVPTTLAEATVIGNISTISSLQVYPKINLANGCAPLEQETYCLSADRQNNGSLDTYSPLWLTNIADTLLSGSMFQGCRTNSIIRAYSRGASDRISLTKLTNLGCVLTAKRKKELTPFQNKINQKRNNSFPSSIKPKISVETPKKFPKLSRSSLIVAFPKADSTFILKSSKLAHPAPETKRIASPFGWRKRPYSYQLQFHQGIDYGAPLGSPVVAVGDGIVTRVVSGCHDFGNLFCGGQLGNWIEIDHGNGTLGVYGHLKNNSIAIKEGMKVWKNQEIALVGSSGWSTGAHLDFRFKVNGKYEDPAKYVMAIDE</sequence>
<dbReference type="RefSeq" id="WP_229641876.1">
    <property type="nucleotide sequence ID" value="NZ_JADWDC010000054.1"/>
</dbReference>
<evidence type="ECO:0000256" key="1">
    <source>
        <dbReference type="SAM" id="SignalP"/>
    </source>
</evidence>
<protein>
    <submittedName>
        <fullName evidence="3">M23 family metallopeptidase</fullName>
    </submittedName>
</protein>
<keyword evidence="4" id="KW-1185">Reference proteome</keyword>
<name>A0A964BWC3_9CYAN</name>
<dbReference type="PANTHER" id="PTHR21666">
    <property type="entry name" value="PEPTIDASE-RELATED"/>
    <property type="match status" value="1"/>
</dbReference>
<feature type="domain" description="M23ase beta-sheet core" evidence="2">
    <location>
        <begin position="210"/>
        <end position="317"/>
    </location>
</feature>
<dbReference type="PANTHER" id="PTHR21666:SF270">
    <property type="entry name" value="MUREIN HYDROLASE ACTIVATOR ENVC"/>
    <property type="match status" value="1"/>
</dbReference>
<dbReference type="Gene3D" id="2.70.70.10">
    <property type="entry name" value="Glucose Permease (Domain IIA)"/>
    <property type="match status" value="1"/>
</dbReference>
<proteinExistence type="predicted"/>
<dbReference type="InterPro" id="IPR011055">
    <property type="entry name" value="Dup_hybrid_motif"/>
</dbReference>
<feature type="signal peptide" evidence="1">
    <location>
        <begin position="1"/>
        <end position="20"/>
    </location>
</feature>
<dbReference type="SUPFAM" id="SSF51261">
    <property type="entry name" value="Duplicated hybrid motif"/>
    <property type="match status" value="1"/>
</dbReference>
<evidence type="ECO:0000259" key="2">
    <source>
        <dbReference type="Pfam" id="PF01551"/>
    </source>
</evidence>
<dbReference type="Pfam" id="PF01551">
    <property type="entry name" value="Peptidase_M23"/>
    <property type="match status" value="1"/>
</dbReference>
<dbReference type="GO" id="GO:0004222">
    <property type="term" value="F:metalloendopeptidase activity"/>
    <property type="evidence" value="ECO:0007669"/>
    <property type="project" value="TreeGrafter"/>
</dbReference>
<dbReference type="InterPro" id="IPR016047">
    <property type="entry name" value="M23ase_b-sheet_dom"/>
</dbReference>
<organism evidence="3 4">
    <name type="scientific">Waterburya agarophytonicola KI4</name>
    <dbReference type="NCBI Taxonomy" id="2874699"/>
    <lineage>
        <taxon>Bacteria</taxon>
        <taxon>Bacillati</taxon>
        <taxon>Cyanobacteriota</taxon>
        <taxon>Cyanophyceae</taxon>
        <taxon>Pleurocapsales</taxon>
        <taxon>Hyellaceae</taxon>
        <taxon>Waterburya</taxon>
        <taxon>Waterburya agarophytonicola</taxon>
    </lineage>
</organism>